<keyword evidence="3" id="KW-0460">Magnesium</keyword>
<reference evidence="5 6" key="1">
    <citation type="submission" date="2009-01" db="EMBL/GenBank/DDBJ databases">
        <authorList>
            <person name="Qin X."/>
            <person name="Bachman B."/>
            <person name="Battles P."/>
            <person name="Bell A."/>
            <person name="Bess C."/>
            <person name="Bickham C."/>
            <person name="Chaboub L."/>
            <person name="Chen D."/>
            <person name="Coyle M."/>
            <person name="Deiros D.R."/>
            <person name="Dinh H."/>
            <person name="Forbes L."/>
            <person name="Fowler G."/>
            <person name="Francisco L."/>
            <person name="Fu Q."/>
            <person name="Gubbala S."/>
            <person name="Hale W."/>
            <person name="Han Y."/>
            <person name="Hemphill L."/>
            <person name="Highlander S.K."/>
            <person name="Hirani K."/>
            <person name="Hogues M."/>
            <person name="Jackson L."/>
            <person name="Jakkamsetti A."/>
            <person name="Javaid M."/>
            <person name="Jiang H."/>
            <person name="Korchina V."/>
            <person name="Kovar C."/>
            <person name="Lara F."/>
            <person name="Lee S."/>
            <person name="Mata R."/>
            <person name="Mathew T."/>
            <person name="Moen C."/>
            <person name="Morales K."/>
            <person name="Munidasa M."/>
            <person name="Nazareth L."/>
            <person name="Ngo R."/>
            <person name="Nguyen L."/>
            <person name="Okwuonu G."/>
            <person name="Ongeri F."/>
            <person name="Patil S."/>
            <person name="Petrosino J."/>
            <person name="Pham C."/>
            <person name="Pham P."/>
            <person name="Pu L.-L."/>
            <person name="Puazo M."/>
            <person name="Raj R."/>
            <person name="Reid J."/>
            <person name="Rouhana J."/>
            <person name="Saada N."/>
            <person name="Shang Y."/>
            <person name="Simmons D."/>
            <person name="Thornton R."/>
            <person name="Warren J."/>
            <person name="Weissenberger G."/>
            <person name="Zhang J."/>
            <person name="Zhang L."/>
            <person name="Zhou C."/>
            <person name="Zhu D."/>
            <person name="Muzny D."/>
            <person name="Worley K."/>
            <person name="Gibbs R."/>
        </authorList>
    </citation>
    <scope>NUCLEOTIDE SEQUENCE [LARGE SCALE GENOMIC DNA]</scope>
    <source>
        <strain evidence="5 6">ATCC 51866</strain>
    </source>
</reference>
<dbReference type="EMBL" id="ACHF01000067">
    <property type="protein sequence ID" value="EEI62825.1"/>
    <property type="molecule type" value="Genomic_DNA"/>
</dbReference>
<dbReference type="InterPro" id="IPR004568">
    <property type="entry name" value="Ppantetheine-prot_Trfase_dom"/>
</dbReference>
<proteinExistence type="predicted"/>
<gene>
    <name evidence="5" type="primary">acpS</name>
    <name evidence="5" type="ORF">HMPREF0293_1974</name>
</gene>
<dbReference type="Gene3D" id="3.90.470.20">
    <property type="entry name" value="4'-phosphopantetheinyl transferase domain"/>
    <property type="match status" value="1"/>
</dbReference>
<keyword evidence="2" id="KW-0479">Metal-binding</keyword>
<dbReference type="NCBIfam" id="TIGR00556">
    <property type="entry name" value="pantethn_trn"/>
    <property type="match status" value="1"/>
</dbReference>
<dbReference type="InterPro" id="IPR037143">
    <property type="entry name" value="4-PPantetheinyl_Trfase_dom_sf"/>
</dbReference>
<dbReference type="Pfam" id="PF01648">
    <property type="entry name" value="ACPS"/>
    <property type="match status" value="1"/>
</dbReference>
<feature type="domain" description="4'-phosphopantetheinyl transferase" evidence="4">
    <location>
        <begin position="2"/>
        <end position="102"/>
    </location>
</feature>
<dbReference type="InterPro" id="IPR008278">
    <property type="entry name" value="4-PPantetheinyl_Trfase_dom"/>
</dbReference>
<name>A0ABP2DTF0_9CORY</name>
<evidence type="ECO:0000256" key="1">
    <source>
        <dbReference type="ARBA" id="ARBA00022679"/>
    </source>
</evidence>
<sequence>MFTPYELRQARKKMAVTGDVFQHLAARWAAKEAFIKAWSGLIAPAPPLIASERVVWRDIEVRSDHCDRPYLHLHGEVQRLSSPNFASSLSLSHDGDYAVAVVALAQSHV</sequence>
<evidence type="ECO:0000313" key="5">
    <source>
        <dbReference type="EMBL" id="EEI62825.1"/>
    </source>
</evidence>
<evidence type="ECO:0000313" key="6">
    <source>
        <dbReference type="Proteomes" id="UP000006237"/>
    </source>
</evidence>
<dbReference type="SUPFAM" id="SSF56214">
    <property type="entry name" value="4'-phosphopantetheinyl transferase"/>
    <property type="match status" value="1"/>
</dbReference>
<evidence type="ECO:0000256" key="3">
    <source>
        <dbReference type="ARBA" id="ARBA00022842"/>
    </source>
</evidence>
<comment type="caution">
    <text evidence="5">The sequence shown here is derived from an EMBL/GenBank/DDBJ whole genome shotgun (WGS) entry which is preliminary data.</text>
</comment>
<organism evidence="5 6">
    <name type="scientific">Corynebacterium glucuronolyticum ATCC 51866</name>
    <dbReference type="NCBI Taxonomy" id="548478"/>
    <lineage>
        <taxon>Bacteria</taxon>
        <taxon>Bacillati</taxon>
        <taxon>Actinomycetota</taxon>
        <taxon>Actinomycetes</taxon>
        <taxon>Mycobacteriales</taxon>
        <taxon>Corynebacteriaceae</taxon>
        <taxon>Corynebacterium</taxon>
    </lineage>
</organism>
<dbReference type="Proteomes" id="UP000006237">
    <property type="component" value="Unassembled WGS sequence"/>
</dbReference>
<accession>A0ABP2DTF0</accession>
<protein>
    <submittedName>
        <fullName evidence="5">Phosphopantetheine--protein transferase domain protein</fullName>
        <ecNumber evidence="5">2.7.8.7</ecNumber>
    </submittedName>
</protein>
<dbReference type="GO" id="GO:0008897">
    <property type="term" value="F:holo-[acyl-carrier-protein] synthase activity"/>
    <property type="evidence" value="ECO:0007669"/>
    <property type="project" value="UniProtKB-EC"/>
</dbReference>
<keyword evidence="1 5" id="KW-0808">Transferase</keyword>
<keyword evidence="6" id="KW-1185">Reference proteome</keyword>
<dbReference type="EC" id="2.7.8.7" evidence="5"/>
<evidence type="ECO:0000256" key="2">
    <source>
        <dbReference type="ARBA" id="ARBA00022723"/>
    </source>
</evidence>
<evidence type="ECO:0000259" key="4">
    <source>
        <dbReference type="Pfam" id="PF01648"/>
    </source>
</evidence>